<feature type="transmembrane region" description="Helical" evidence="1">
    <location>
        <begin position="38"/>
        <end position="57"/>
    </location>
</feature>
<geneLocation type="plasmid" evidence="2 3">
    <name>pPP1</name>
</geneLocation>
<protein>
    <submittedName>
        <fullName evidence="2">Uncharacterized protein</fullName>
    </submittedName>
</protein>
<evidence type="ECO:0000256" key="1">
    <source>
        <dbReference type="SAM" id="Phobius"/>
    </source>
</evidence>
<dbReference type="EMBL" id="AP025293">
    <property type="protein sequence ID" value="BDD00773.1"/>
    <property type="molecule type" value="Genomic_DNA"/>
</dbReference>
<gene>
    <name evidence="2" type="ORF">PEPS_30530</name>
</gene>
<organism evidence="2 3">
    <name type="scientific">Persicobacter psychrovividus</name>
    <dbReference type="NCBI Taxonomy" id="387638"/>
    <lineage>
        <taxon>Bacteria</taxon>
        <taxon>Pseudomonadati</taxon>
        <taxon>Bacteroidota</taxon>
        <taxon>Cytophagia</taxon>
        <taxon>Cytophagales</taxon>
        <taxon>Persicobacteraceae</taxon>
        <taxon>Persicobacter</taxon>
    </lineage>
</organism>
<dbReference type="Proteomes" id="UP001354989">
    <property type="component" value="Plasmid pPP1"/>
</dbReference>
<keyword evidence="1" id="KW-0472">Membrane</keyword>
<proteinExistence type="predicted"/>
<evidence type="ECO:0000313" key="2">
    <source>
        <dbReference type="EMBL" id="BDD00773.1"/>
    </source>
</evidence>
<evidence type="ECO:0000313" key="3">
    <source>
        <dbReference type="Proteomes" id="UP001354989"/>
    </source>
</evidence>
<keyword evidence="1" id="KW-1133">Transmembrane helix</keyword>
<reference evidence="2 3" key="1">
    <citation type="submission" date="2021-12" db="EMBL/GenBank/DDBJ databases">
        <title>Genome sequencing of bacteria with rrn-lacking chromosome and rrn-plasmid.</title>
        <authorList>
            <person name="Anda M."/>
            <person name="Iwasaki W."/>
        </authorList>
    </citation>
    <scope>NUCLEOTIDE SEQUENCE [LARGE SCALE GENOMIC DNA]</scope>
    <source>
        <strain evidence="2 3">NBRC 101262</strain>
        <plasmid evidence="2 3">pPP1</plasmid>
    </source>
</reference>
<keyword evidence="3" id="KW-1185">Reference proteome</keyword>
<keyword evidence="1" id="KW-0812">Transmembrane</keyword>
<keyword evidence="2" id="KW-0614">Plasmid</keyword>
<feature type="transmembrane region" description="Helical" evidence="1">
    <location>
        <begin position="6"/>
        <end position="26"/>
    </location>
</feature>
<accession>A0ABN6LC26</accession>
<name>A0ABN6LC26_9BACT</name>
<sequence length="80" mass="9063">MQESLFGIAILEISVLISFGIERSIVKNNYLSGISINQLFFKVLGFGVVGVEFSFIFRNRRESANNESVMCILYQYSVTN</sequence>